<accession>A0A392W8P4</accession>
<evidence type="ECO:0000313" key="2">
    <source>
        <dbReference type="Proteomes" id="UP000265520"/>
    </source>
</evidence>
<keyword evidence="2" id="KW-1185">Reference proteome</keyword>
<evidence type="ECO:0000313" key="1">
    <source>
        <dbReference type="EMBL" id="MCI96112.1"/>
    </source>
</evidence>
<proteinExistence type="predicted"/>
<dbReference type="Proteomes" id="UP000265520">
    <property type="component" value="Unassembled WGS sequence"/>
</dbReference>
<sequence>MEFIGSDGFACVECVELFGSFAE</sequence>
<feature type="non-terminal residue" evidence="1">
    <location>
        <position position="23"/>
    </location>
</feature>
<reference evidence="1 2" key="1">
    <citation type="journal article" date="2018" name="Front. Plant Sci.">
        <title>Red Clover (Trifolium pratense) and Zigzag Clover (T. medium) - A Picture of Genomic Similarities and Differences.</title>
        <authorList>
            <person name="Dluhosova J."/>
            <person name="Istvanek J."/>
            <person name="Nedelnik J."/>
            <person name="Repkova J."/>
        </authorList>
    </citation>
    <scope>NUCLEOTIDE SEQUENCE [LARGE SCALE GENOMIC DNA]</scope>
    <source>
        <strain evidence="2">cv. 10/8</strain>
        <tissue evidence="1">Leaf</tissue>
    </source>
</reference>
<comment type="caution">
    <text evidence="1">The sequence shown here is derived from an EMBL/GenBank/DDBJ whole genome shotgun (WGS) entry which is preliminary data.</text>
</comment>
<name>A0A392W8P4_9FABA</name>
<protein>
    <submittedName>
        <fullName evidence="1">Uncharacterized protein</fullName>
    </submittedName>
</protein>
<dbReference type="AlphaFoldDB" id="A0A392W8P4"/>
<dbReference type="EMBL" id="LXQA011406350">
    <property type="protein sequence ID" value="MCI96112.1"/>
    <property type="molecule type" value="Genomic_DNA"/>
</dbReference>
<organism evidence="1 2">
    <name type="scientific">Trifolium medium</name>
    <dbReference type="NCBI Taxonomy" id="97028"/>
    <lineage>
        <taxon>Eukaryota</taxon>
        <taxon>Viridiplantae</taxon>
        <taxon>Streptophyta</taxon>
        <taxon>Embryophyta</taxon>
        <taxon>Tracheophyta</taxon>
        <taxon>Spermatophyta</taxon>
        <taxon>Magnoliopsida</taxon>
        <taxon>eudicotyledons</taxon>
        <taxon>Gunneridae</taxon>
        <taxon>Pentapetalae</taxon>
        <taxon>rosids</taxon>
        <taxon>fabids</taxon>
        <taxon>Fabales</taxon>
        <taxon>Fabaceae</taxon>
        <taxon>Papilionoideae</taxon>
        <taxon>50 kb inversion clade</taxon>
        <taxon>NPAAA clade</taxon>
        <taxon>Hologalegina</taxon>
        <taxon>IRL clade</taxon>
        <taxon>Trifolieae</taxon>
        <taxon>Trifolium</taxon>
    </lineage>
</organism>